<dbReference type="AlphaFoldDB" id="A0A1D3K8J8"/>
<proteinExistence type="predicted"/>
<organism evidence="6 7">
    <name type="scientific">Pseudomonas veronii 1YdBTEX2</name>
    <dbReference type="NCBI Taxonomy" id="1295141"/>
    <lineage>
        <taxon>Bacteria</taxon>
        <taxon>Pseudomonadati</taxon>
        <taxon>Pseudomonadota</taxon>
        <taxon>Gammaproteobacteria</taxon>
        <taxon>Pseudomonadales</taxon>
        <taxon>Pseudomonadaceae</taxon>
        <taxon>Pseudomonas</taxon>
    </lineage>
</organism>
<dbReference type="PROSITE" id="PS01102">
    <property type="entry name" value="ZF_DKSA_1"/>
    <property type="match status" value="1"/>
</dbReference>
<evidence type="ECO:0000256" key="2">
    <source>
        <dbReference type="ARBA" id="ARBA00022771"/>
    </source>
</evidence>
<reference evidence="7" key="1">
    <citation type="submission" date="2016-07" db="EMBL/GenBank/DDBJ databases">
        <authorList>
            <person name="Florea S."/>
            <person name="Webb J.S."/>
            <person name="Jaromczyk J."/>
            <person name="Schardl C.L."/>
        </authorList>
    </citation>
    <scope>NUCLEOTIDE SEQUENCE [LARGE SCALE GENOMIC DNA]</scope>
    <source>
        <strain evidence="7">1YdBTEX2</strain>
    </source>
</reference>
<dbReference type="SUPFAM" id="SSF57716">
    <property type="entry name" value="Glucocorticoid receptor-like (DNA-binding domain)"/>
    <property type="match status" value="1"/>
</dbReference>
<feature type="domain" description="Zinc finger DksA/TraR C4-type" evidence="5">
    <location>
        <begin position="95"/>
        <end position="128"/>
    </location>
</feature>
<evidence type="ECO:0000256" key="1">
    <source>
        <dbReference type="ARBA" id="ARBA00022723"/>
    </source>
</evidence>
<dbReference type="InterPro" id="IPR037187">
    <property type="entry name" value="DnaK_N"/>
</dbReference>
<dbReference type="GO" id="GO:0008270">
    <property type="term" value="F:zinc ion binding"/>
    <property type="evidence" value="ECO:0007669"/>
    <property type="project" value="UniProtKB-KW"/>
</dbReference>
<protein>
    <submittedName>
        <fullName evidence="6">Putative transcriptional regulator DnaK suppressor protein</fullName>
    </submittedName>
</protein>
<dbReference type="Proteomes" id="UP000245431">
    <property type="component" value="Chromosome PVE_r2"/>
</dbReference>
<dbReference type="PANTHER" id="PTHR33823:SF2">
    <property type="entry name" value="RNA POLYMERASE-BINDING TRANSCRIPTION FACTOR DKSA"/>
    <property type="match status" value="1"/>
</dbReference>
<dbReference type="Pfam" id="PF01258">
    <property type="entry name" value="zf-dskA_traR"/>
    <property type="match status" value="1"/>
</dbReference>
<evidence type="ECO:0000313" key="7">
    <source>
        <dbReference type="Proteomes" id="UP000245431"/>
    </source>
</evidence>
<gene>
    <name evidence="6" type="ORF">PVE_R2G0663</name>
</gene>
<dbReference type="PANTHER" id="PTHR33823">
    <property type="entry name" value="RNA POLYMERASE-BINDING TRANSCRIPTION FACTOR DKSA-RELATED"/>
    <property type="match status" value="1"/>
</dbReference>
<dbReference type="Gene3D" id="1.20.120.910">
    <property type="entry name" value="DksA, coiled-coil domain"/>
    <property type="match status" value="1"/>
</dbReference>
<evidence type="ECO:0000259" key="5">
    <source>
        <dbReference type="Pfam" id="PF01258"/>
    </source>
</evidence>
<accession>A0A1D3K8J8</accession>
<dbReference type="SUPFAM" id="SSF109635">
    <property type="entry name" value="DnaK suppressor protein DksA, alpha-hairpin domain"/>
    <property type="match status" value="1"/>
</dbReference>
<keyword evidence="3" id="KW-0862">Zinc</keyword>
<keyword evidence="1" id="KW-0479">Metal-binding</keyword>
<dbReference type="PROSITE" id="PS51128">
    <property type="entry name" value="ZF_DKSA_2"/>
    <property type="match status" value="1"/>
</dbReference>
<dbReference type="InterPro" id="IPR000962">
    <property type="entry name" value="Znf_DskA_TraR"/>
</dbReference>
<evidence type="ECO:0000313" key="6">
    <source>
        <dbReference type="EMBL" id="SBW84689.1"/>
    </source>
</evidence>
<dbReference type="InterPro" id="IPR020458">
    <property type="entry name" value="Znf_DskA_TraR_CS"/>
</dbReference>
<sequence>MVLDAAALLAQPNDNYMDAVQLQFFKQLLLTKQSELTDRIVGHEEAVSVTEKVADSSDAGTIEENRGLLMRILKGERAEAMAIKAALVRIDDDAYGWCEDSGEPIGLRRLLNNPTAFRTTEAQTRFERLGKHVRAEAV</sequence>
<evidence type="ECO:0000256" key="4">
    <source>
        <dbReference type="PROSITE-ProRule" id="PRU00510"/>
    </source>
</evidence>
<keyword evidence="2" id="KW-0863">Zinc-finger</keyword>
<evidence type="ECO:0000256" key="3">
    <source>
        <dbReference type="ARBA" id="ARBA00022833"/>
    </source>
</evidence>
<dbReference type="EMBL" id="LT599584">
    <property type="protein sequence ID" value="SBW84689.1"/>
    <property type="molecule type" value="Genomic_DNA"/>
</dbReference>
<name>A0A1D3K8J8_PSEVE</name>
<feature type="zinc finger region" description="dksA C4-type" evidence="4">
    <location>
        <begin position="98"/>
        <end position="122"/>
    </location>
</feature>